<organism evidence="10 11">
    <name type="scientific">Streptomyces dioscori</name>
    <dbReference type="NCBI Taxonomy" id="2109333"/>
    <lineage>
        <taxon>Bacteria</taxon>
        <taxon>Bacillati</taxon>
        <taxon>Actinomycetota</taxon>
        <taxon>Actinomycetes</taxon>
        <taxon>Kitasatosporales</taxon>
        <taxon>Streptomycetaceae</taxon>
        <taxon>Streptomyces</taxon>
        <taxon>Streptomyces aurantiacus group</taxon>
    </lineage>
</organism>
<reference evidence="10 11" key="1">
    <citation type="submission" date="2018-03" db="EMBL/GenBank/DDBJ databases">
        <title>Streptomyces dioscori sp. nov., a novel endophytic actinobacterium isolated from bulbil of Dioscorea bulbifera L.</title>
        <authorList>
            <person name="Zhikuan W."/>
        </authorList>
    </citation>
    <scope>NUCLEOTIDE SEQUENCE [LARGE SCALE GENOMIC DNA]</scope>
    <source>
        <strain evidence="10 11">A217</strain>
    </source>
</reference>
<evidence type="ECO:0000256" key="3">
    <source>
        <dbReference type="ARBA" id="ARBA00022475"/>
    </source>
</evidence>
<dbReference type="GO" id="GO:0005886">
    <property type="term" value="C:plasma membrane"/>
    <property type="evidence" value="ECO:0007669"/>
    <property type="project" value="UniProtKB-SubCell"/>
</dbReference>
<feature type="transmembrane region" description="Helical" evidence="7">
    <location>
        <begin position="252"/>
        <end position="273"/>
    </location>
</feature>
<name>A0A2P8QFF0_9ACTN</name>
<dbReference type="OrthoDB" id="5458199at2"/>
<dbReference type="PROSITE" id="PS50928">
    <property type="entry name" value="ABC_TM1"/>
    <property type="match status" value="1"/>
</dbReference>
<feature type="transmembrane region" description="Helical" evidence="7">
    <location>
        <begin position="131"/>
        <end position="151"/>
    </location>
</feature>
<keyword evidence="5 7" id="KW-1133">Transmembrane helix</keyword>
<feature type="transmembrane region" description="Helical" evidence="7">
    <location>
        <begin position="157"/>
        <end position="179"/>
    </location>
</feature>
<keyword evidence="4 7" id="KW-0812">Transmembrane</keyword>
<dbReference type="Gene3D" id="1.10.3720.10">
    <property type="entry name" value="MetI-like"/>
    <property type="match status" value="1"/>
</dbReference>
<dbReference type="InterPro" id="IPR035906">
    <property type="entry name" value="MetI-like_sf"/>
</dbReference>
<feature type="transmembrane region" description="Helical" evidence="7">
    <location>
        <begin position="99"/>
        <end position="119"/>
    </location>
</feature>
<evidence type="ECO:0000259" key="9">
    <source>
        <dbReference type="PROSITE" id="PS50928"/>
    </source>
</evidence>
<protein>
    <submittedName>
        <fullName evidence="10">ABC transporter</fullName>
    </submittedName>
</protein>
<evidence type="ECO:0000256" key="4">
    <source>
        <dbReference type="ARBA" id="ARBA00022692"/>
    </source>
</evidence>
<dbReference type="GO" id="GO:0055085">
    <property type="term" value="P:transmembrane transport"/>
    <property type="evidence" value="ECO:0007669"/>
    <property type="project" value="InterPro"/>
</dbReference>
<dbReference type="Pfam" id="PF00528">
    <property type="entry name" value="BPD_transp_1"/>
    <property type="match status" value="1"/>
</dbReference>
<dbReference type="Proteomes" id="UP000240429">
    <property type="component" value="Unassembled WGS sequence"/>
</dbReference>
<sequence>MAISTTDRRPTAPDRKRPARRTWRTRHTRAGNPGRRVLLMLQLATVLAVLLIWAALAAARLVSATALPGPAAVFGQFPQLFGDPVYWQAVGDTLNGAVTGFVAAAVIGVPLGLVTGTYAAAEQSSRLLVDVLRSFPVIALLPVFLLVLGSTPTMKTTVVLLACVFPVFLQAQYGARSVTPMIAETMDSYRVPRLLRFRKVILPSATPSVMTGLRLAATTSVLVAIGVEVLTTLPGIGHEVVQAQQGGAAARAYAYIVTAGAIGYSINLLSQFAERRLLRWRPPTHTD</sequence>
<evidence type="ECO:0000256" key="1">
    <source>
        <dbReference type="ARBA" id="ARBA00004651"/>
    </source>
</evidence>
<evidence type="ECO:0000256" key="5">
    <source>
        <dbReference type="ARBA" id="ARBA00022989"/>
    </source>
</evidence>
<dbReference type="EMBL" id="PYBJ01000001">
    <property type="protein sequence ID" value="PSM44983.1"/>
    <property type="molecule type" value="Genomic_DNA"/>
</dbReference>
<comment type="similarity">
    <text evidence="7">Belongs to the binding-protein-dependent transport system permease family.</text>
</comment>
<keyword evidence="11" id="KW-1185">Reference proteome</keyword>
<evidence type="ECO:0000256" key="2">
    <source>
        <dbReference type="ARBA" id="ARBA00022448"/>
    </source>
</evidence>
<keyword evidence="6 7" id="KW-0472">Membrane</keyword>
<comment type="caution">
    <text evidence="10">The sequence shown here is derived from an EMBL/GenBank/DDBJ whole genome shotgun (WGS) entry which is preliminary data.</text>
</comment>
<dbReference type="PANTHER" id="PTHR30151">
    <property type="entry name" value="ALKANE SULFONATE ABC TRANSPORTER-RELATED, MEMBRANE SUBUNIT"/>
    <property type="match status" value="1"/>
</dbReference>
<dbReference type="RefSeq" id="WP_107014738.1">
    <property type="nucleotide sequence ID" value="NZ_KZ679038.1"/>
</dbReference>
<feature type="compositionally biased region" description="Basic and acidic residues" evidence="8">
    <location>
        <begin position="1"/>
        <end position="16"/>
    </location>
</feature>
<feature type="domain" description="ABC transmembrane type-1" evidence="9">
    <location>
        <begin position="90"/>
        <end position="274"/>
    </location>
</feature>
<evidence type="ECO:0000256" key="6">
    <source>
        <dbReference type="ARBA" id="ARBA00023136"/>
    </source>
</evidence>
<dbReference type="InterPro" id="IPR000515">
    <property type="entry name" value="MetI-like"/>
</dbReference>
<dbReference type="PANTHER" id="PTHR30151:SF38">
    <property type="entry name" value="ALIPHATIC SULFONATES TRANSPORT PERMEASE PROTEIN SSUC-RELATED"/>
    <property type="match status" value="1"/>
</dbReference>
<evidence type="ECO:0000313" key="10">
    <source>
        <dbReference type="EMBL" id="PSM44983.1"/>
    </source>
</evidence>
<gene>
    <name evidence="10" type="ORF">C6Y14_02475</name>
</gene>
<proteinExistence type="inferred from homology"/>
<dbReference type="SUPFAM" id="SSF161098">
    <property type="entry name" value="MetI-like"/>
    <property type="match status" value="1"/>
</dbReference>
<accession>A0A2P8QFF0</accession>
<keyword evidence="2 7" id="KW-0813">Transport</keyword>
<comment type="subcellular location">
    <subcellularLocation>
        <location evidence="1 7">Cell membrane</location>
        <topology evidence="1 7">Multi-pass membrane protein</topology>
    </subcellularLocation>
</comment>
<dbReference type="AlphaFoldDB" id="A0A2P8QFF0"/>
<feature type="region of interest" description="Disordered" evidence="8">
    <location>
        <begin position="1"/>
        <end position="28"/>
    </location>
</feature>
<keyword evidence="3" id="KW-1003">Cell membrane</keyword>
<feature type="compositionally biased region" description="Basic residues" evidence="8">
    <location>
        <begin position="17"/>
        <end position="28"/>
    </location>
</feature>
<dbReference type="CDD" id="cd06261">
    <property type="entry name" value="TM_PBP2"/>
    <property type="match status" value="1"/>
</dbReference>
<evidence type="ECO:0000256" key="8">
    <source>
        <dbReference type="SAM" id="MobiDB-lite"/>
    </source>
</evidence>
<evidence type="ECO:0000256" key="7">
    <source>
        <dbReference type="RuleBase" id="RU363032"/>
    </source>
</evidence>
<evidence type="ECO:0000313" key="11">
    <source>
        <dbReference type="Proteomes" id="UP000240429"/>
    </source>
</evidence>